<organism evidence="1">
    <name type="scientific">mine drainage metagenome</name>
    <dbReference type="NCBI Taxonomy" id="410659"/>
    <lineage>
        <taxon>unclassified sequences</taxon>
        <taxon>metagenomes</taxon>
        <taxon>ecological metagenomes</taxon>
    </lineage>
</organism>
<name>A0A1J5SCK8_9ZZZZ</name>
<evidence type="ECO:0000313" key="1">
    <source>
        <dbReference type="EMBL" id="OIQ99451.1"/>
    </source>
</evidence>
<protein>
    <submittedName>
        <fullName evidence="1">Uncharacterized protein</fullName>
    </submittedName>
</protein>
<dbReference type="AlphaFoldDB" id="A0A1J5SCK8"/>
<proteinExistence type="predicted"/>
<comment type="caution">
    <text evidence="1">The sequence shown here is derived from an EMBL/GenBank/DDBJ whole genome shotgun (WGS) entry which is preliminary data.</text>
</comment>
<accession>A0A1J5SCK8</accession>
<dbReference type="EMBL" id="MLJW01000106">
    <property type="protein sequence ID" value="OIQ99451.1"/>
    <property type="molecule type" value="Genomic_DNA"/>
</dbReference>
<reference evidence="1" key="1">
    <citation type="submission" date="2016-10" db="EMBL/GenBank/DDBJ databases">
        <title>Sequence of Gallionella enrichment culture.</title>
        <authorList>
            <person name="Poehlein A."/>
            <person name="Muehling M."/>
            <person name="Daniel R."/>
        </authorList>
    </citation>
    <scope>NUCLEOTIDE SEQUENCE</scope>
</reference>
<sequence>MEAVSPEDIRTRHVCGQNATGSFGISTSAIQEFDPVAMTVKTLSGKTYTLIGLPDKSRVGEAAWRKWSNDNRIVAELDVTSDYLNVDPAPTITFKRLKRPGATSDC</sequence>
<gene>
    <name evidence="1" type="ORF">GALL_185480</name>
</gene>